<evidence type="ECO:0000256" key="5">
    <source>
        <dbReference type="ARBA" id="ARBA00023136"/>
    </source>
</evidence>
<keyword evidence="5 7" id="KW-0472">Membrane</keyword>
<feature type="transmembrane region" description="Helical" evidence="7">
    <location>
        <begin position="688"/>
        <end position="709"/>
    </location>
</feature>
<dbReference type="SUPFAM" id="SSF56784">
    <property type="entry name" value="HAD-like"/>
    <property type="match status" value="1"/>
</dbReference>
<proteinExistence type="predicted"/>
<dbReference type="Gene3D" id="3.40.1110.10">
    <property type="entry name" value="Calcium-transporting ATPase, cytoplasmic domain N"/>
    <property type="match status" value="1"/>
</dbReference>
<dbReference type="SUPFAM" id="SSF81665">
    <property type="entry name" value="Calcium ATPase, transmembrane domain M"/>
    <property type="match status" value="1"/>
</dbReference>
<feature type="transmembrane region" description="Helical" evidence="7">
    <location>
        <begin position="62"/>
        <end position="80"/>
    </location>
</feature>
<feature type="transmembrane region" description="Helical" evidence="7">
    <location>
        <begin position="240"/>
        <end position="263"/>
    </location>
</feature>
<feature type="compositionally biased region" description="Basic and acidic residues" evidence="6">
    <location>
        <begin position="427"/>
        <end position="444"/>
    </location>
</feature>
<reference evidence="9 10" key="1">
    <citation type="submission" date="2018-08" db="EMBL/GenBank/DDBJ databases">
        <title>A genome reference for cultivated species of the human gut microbiota.</title>
        <authorList>
            <person name="Zou Y."/>
            <person name="Xue W."/>
            <person name="Luo G."/>
        </authorList>
    </citation>
    <scope>NUCLEOTIDE SEQUENCE [LARGE SCALE GENOMIC DNA]</scope>
    <source>
        <strain evidence="9 10">AF22-21</strain>
    </source>
</reference>
<comment type="subcellular location">
    <subcellularLocation>
        <location evidence="1">Membrane</location>
        <topology evidence="1">Multi-pass membrane protein</topology>
    </subcellularLocation>
</comment>
<name>A0A412IR73_9FIRM</name>
<feature type="transmembrane region" description="Helical" evidence="7">
    <location>
        <begin position="744"/>
        <end position="763"/>
    </location>
</feature>
<evidence type="ECO:0000256" key="6">
    <source>
        <dbReference type="SAM" id="MobiDB-lite"/>
    </source>
</evidence>
<dbReference type="Proteomes" id="UP000283295">
    <property type="component" value="Unassembled WGS sequence"/>
</dbReference>
<evidence type="ECO:0000313" key="10">
    <source>
        <dbReference type="Proteomes" id="UP000283295"/>
    </source>
</evidence>
<evidence type="ECO:0000259" key="8">
    <source>
        <dbReference type="Pfam" id="PF00122"/>
    </source>
</evidence>
<dbReference type="Gene3D" id="1.20.1110.10">
    <property type="entry name" value="Calcium-transporting ATPase, transmembrane domain"/>
    <property type="match status" value="1"/>
</dbReference>
<accession>A0A412IR73</accession>
<dbReference type="Gene3D" id="2.70.150.10">
    <property type="entry name" value="Calcium-transporting ATPase, cytoplasmic transduction domain A"/>
    <property type="match status" value="1"/>
</dbReference>
<dbReference type="CDD" id="cd02609">
    <property type="entry name" value="P-type_ATPase"/>
    <property type="match status" value="1"/>
</dbReference>
<organism evidence="9 10">
    <name type="scientific">Coprococcus eutactus</name>
    <dbReference type="NCBI Taxonomy" id="33043"/>
    <lineage>
        <taxon>Bacteria</taxon>
        <taxon>Bacillati</taxon>
        <taxon>Bacillota</taxon>
        <taxon>Clostridia</taxon>
        <taxon>Lachnospirales</taxon>
        <taxon>Lachnospiraceae</taxon>
        <taxon>Coprococcus</taxon>
    </lineage>
</organism>
<dbReference type="Gene3D" id="3.40.50.1000">
    <property type="entry name" value="HAD superfamily/HAD-like"/>
    <property type="match status" value="1"/>
</dbReference>
<comment type="caution">
    <text evidence="9">The sequence shown here is derived from an EMBL/GenBank/DDBJ whole genome shotgun (WGS) entry which is preliminary data.</text>
</comment>
<dbReference type="PANTHER" id="PTHR42861">
    <property type="entry name" value="CALCIUM-TRANSPORTING ATPASE"/>
    <property type="match status" value="1"/>
</dbReference>
<dbReference type="Pfam" id="PF00702">
    <property type="entry name" value="Hydrolase"/>
    <property type="match status" value="1"/>
</dbReference>
<dbReference type="SFLD" id="SFLDF00027">
    <property type="entry name" value="p-type_atpase"/>
    <property type="match status" value="1"/>
</dbReference>
<feature type="transmembrane region" description="Helical" evidence="7">
    <location>
        <begin position="623"/>
        <end position="644"/>
    </location>
</feature>
<dbReference type="AlphaFoldDB" id="A0A412IR73"/>
<dbReference type="InterPro" id="IPR023214">
    <property type="entry name" value="HAD_sf"/>
</dbReference>
<dbReference type="SFLD" id="SFLDS00003">
    <property type="entry name" value="Haloacid_Dehalogenase"/>
    <property type="match status" value="1"/>
</dbReference>
<dbReference type="InterPro" id="IPR023299">
    <property type="entry name" value="ATPase_P-typ_cyto_dom_N"/>
</dbReference>
<keyword evidence="3" id="KW-1278">Translocase</keyword>
<evidence type="ECO:0000256" key="4">
    <source>
        <dbReference type="ARBA" id="ARBA00022989"/>
    </source>
</evidence>
<dbReference type="GO" id="GO:0016887">
    <property type="term" value="F:ATP hydrolysis activity"/>
    <property type="evidence" value="ECO:0007669"/>
    <property type="project" value="InterPro"/>
</dbReference>
<evidence type="ECO:0000256" key="3">
    <source>
        <dbReference type="ARBA" id="ARBA00022967"/>
    </source>
</evidence>
<feature type="transmembrane region" description="Helical" evidence="7">
    <location>
        <begin position="36"/>
        <end position="56"/>
    </location>
</feature>
<keyword evidence="4 7" id="KW-1133">Transmembrane helix</keyword>
<feature type="region of interest" description="Disordered" evidence="6">
    <location>
        <begin position="425"/>
        <end position="445"/>
    </location>
</feature>
<protein>
    <submittedName>
        <fullName evidence="9">HAD family hydrolase</fullName>
    </submittedName>
</protein>
<feature type="transmembrane region" description="Helical" evidence="7">
    <location>
        <begin position="715"/>
        <end position="732"/>
    </location>
</feature>
<dbReference type="InterPro" id="IPR018303">
    <property type="entry name" value="ATPase_P-typ_P_site"/>
</dbReference>
<dbReference type="PRINTS" id="PR00119">
    <property type="entry name" value="CATATPASE"/>
</dbReference>
<gene>
    <name evidence="9" type="ORF">DWX94_08675</name>
</gene>
<dbReference type="NCBIfam" id="TIGR01494">
    <property type="entry name" value="ATPase_P-type"/>
    <property type="match status" value="2"/>
</dbReference>
<evidence type="ECO:0000256" key="7">
    <source>
        <dbReference type="SAM" id="Phobius"/>
    </source>
</evidence>
<dbReference type="GO" id="GO:0016020">
    <property type="term" value="C:membrane"/>
    <property type="evidence" value="ECO:0007669"/>
    <property type="project" value="UniProtKB-SubCell"/>
</dbReference>
<keyword evidence="9" id="KW-0378">Hydrolase</keyword>
<dbReference type="OrthoDB" id="9760364at2"/>
<feature type="transmembrane region" description="Helical" evidence="7">
    <location>
        <begin position="207"/>
        <end position="228"/>
    </location>
</feature>
<evidence type="ECO:0000256" key="2">
    <source>
        <dbReference type="ARBA" id="ARBA00022692"/>
    </source>
</evidence>
<keyword evidence="2 7" id="KW-0812">Transmembrane</keyword>
<evidence type="ECO:0000313" key="9">
    <source>
        <dbReference type="EMBL" id="RGS41436.1"/>
    </source>
</evidence>
<dbReference type="SFLD" id="SFLDG00002">
    <property type="entry name" value="C1.7:_P-type_atpase_like"/>
    <property type="match status" value="1"/>
</dbReference>
<feature type="domain" description="P-type ATPase A" evidence="8">
    <location>
        <begin position="91"/>
        <end position="189"/>
    </location>
</feature>
<dbReference type="InterPro" id="IPR059000">
    <property type="entry name" value="ATPase_P-type_domA"/>
</dbReference>
<dbReference type="Pfam" id="PF00122">
    <property type="entry name" value="E1-E2_ATPase"/>
    <property type="match status" value="1"/>
</dbReference>
<evidence type="ECO:0000256" key="1">
    <source>
        <dbReference type="ARBA" id="ARBA00004141"/>
    </source>
</evidence>
<dbReference type="PROSITE" id="PS00154">
    <property type="entry name" value="ATPASE_E1_E2"/>
    <property type="match status" value="1"/>
</dbReference>
<dbReference type="InterPro" id="IPR044492">
    <property type="entry name" value="P_typ_ATPase_HD_dom"/>
</dbReference>
<sequence length="822" mass="90280">MGLTSEEVRKRIDNGQTNHTDISTQKTVGQIVKSNLLTYFNLIFLILTVLLCIVGSFRNLTFLPVIIGNTVIGIFQELRAKKTLDKMSMLNAPHSIVVRDGKQQKIQSEELVKDDIIILSAGNQICADATVLSGSISVNEALLTGESDEIKKKSGDRLMSGSFVVSGQCYAKLDKVGNESYISQLTAQAKAMGDGEQSEMIRYINKLVKWVGIIIIPVGIILFCQAYIMNGETFKKSVVSMVAAVLGMIPEGLYLLTTVALALSTIRLAKKQVLLHDMKSIETLARVDVLCVDKTGTITEPGMQVTELVISGRCGDAEMDKRAFAHLLADYSAVIEDNNATMEAIRAYVAKNEIEKGSRTLLKTQPFTSANKYSKVSFVEGDYMLGAPEFIMKDRYDEISEEIEEYQSKGYRVLLMAESGVSYIENNDDKDADDSKNINREKSGEASISSVRPLGGISPIGYIVLSNPIRENAESTFTYFKEQGVAIKVISGDNPATVSEVAKRAGIDGAENYVDASTLASEKDITEAVDKYTVFGRVTPKQKQLIVRALQKQKHTVAMTGDGVNDILAMKDADCSIAMASGSEAAAQAAQTVLLDSDFGRMPYVVFEGRQVVNNIQRSASLFLVKNIFSLLMAIFSAIFAITYPLEPSQISLISMFTIGLPGFLLALEPNRNRIEGNFMVNVMLKALPAGLTDVLSVGALVICGQVFNLPSEDIATAGTMLLAVVGFMIIIKISHPFNKMKYGVLLINIIGLLFCGLFLGRLFAIESISNICFLLMVVFAFAAESMFRYLTLFVEKLSSFFGDEKNRRKIRRKIRKYNIFK</sequence>
<feature type="transmembrane region" description="Helical" evidence="7">
    <location>
        <begin position="650"/>
        <end position="668"/>
    </location>
</feature>
<dbReference type="InterPro" id="IPR023298">
    <property type="entry name" value="ATPase_P-typ_TM_dom_sf"/>
</dbReference>
<dbReference type="InterPro" id="IPR001757">
    <property type="entry name" value="P_typ_ATPase"/>
</dbReference>
<dbReference type="GO" id="GO:0005524">
    <property type="term" value="F:ATP binding"/>
    <property type="evidence" value="ECO:0007669"/>
    <property type="project" value="InterPro"/>
</dbReference>
<dbReference type="SUPFAM" id="SSF81653">
    <property type="entry name" value="Calcium ATPase, transduction domain A"/>
    <property type="match status" value="1"/>
</dbReference>
<dbReference type="EMBL" id="QRVK01000020">
    <property type="protein sequence ID" value="RGS41436.1"/>
    <property type="molecule type" value="Genomic_DNA"/>
</dbReference>
<dbReference type="InterPro" id="IPR008250">
    <property type="entry name" value="ATPase_P-typ_transduc_dom_A_sf"/>
</dbReference>
<dbReference type="InterPro" id="IPR036412">
    <property type="entry name" value="HAD-like_sf"/>
</dbReference>